<evidence type="ECO:0000259" key="4">
    <source>
        <dbReference type="Pfam" id="PF24883"/>
    </source>
</evidence>
<dbReference type="PROSITE" id="PS50297">
    <property type="entry name" value="ANK_REP_REGION"/>
    <property type="match status" value="2"/>
</dbReference>
<name>A8PBW1_COPC7</name>
<accession>A8PBW1</accession>
<feature type="repeat" description="ANK" evidence="2">
    <location>
        <begin position="664"/>
        <end position="697"/>
    </location>
</feature>
<evidence type="ECO:0000313" key="5">
    <source>
        <dbReference type="EMBL" id="EAU81538.2"/>
    </source>
</evidence>
<comment type="caution">
    <text evidence="5">The sequence shown here is derived from an EMBL/GenBank/DDBJ whole genome shotgun (WGS) entry which is preliminary data.</text>
</comment>
<dbReference type="Gene3D" id="3.40.50.300">
    <property type="entry name" value="P-loop containing nucleotide triphosphate hydrolases"/>
    <property type="match status" value="1"/>
</dbReference>
<dbReference type="SUPFAM" id="SSF52540">
    <property type="entry name" value="P-loop containing nucleoside triphosphate hydrolases"/>
    <property type="match status" value="1"/>
</dbReference>
<dbReference type="eggNOG" id="KOG0504">
    <property type="taxonomic scope" value="Eukaryota"/>
</dbReference>
<dbReference type="SMART" id="SM00248">
    <property type="entry name" value="ANK"/>
    <property type="match status" value="8"/>
</dbReference>
<dbReference type="HOGENOM" id="CLU_000288_34_23_1"/>
<dbReference type="InterPro" id="IPR027417">
    <property type="entry name" value="P-loop_NTPase"/>
</dbReference>
<protein>
    <submittedName>
        <fullName evidence="5">Ankyrin repeat domain-containing protein 44</fullName>
    </submittedName>
</protein>
<organism evidence="5 6">
    <name type="scientific">Coprinopsis cinerea (strain Okayama-7 / 130 / ATCC MYA-4618 / FGSC 9003)</name>
    <name type="common">Inky cap fungus</name>
    <name type="synonym">Hormographiella aspergillata</name>
    <dbReference type="NCBI Taxonomy" id="240176"/>
    <lineage>
        <taxon>Eukaryota</taxon>
        <taxon>Fungi</taxon>
        <taxon>Dikarya</taxon>
        <taxon>Basidiomycota</taxon>
        <taxon>Agaricomycotina</taxon>
        <taxon>Agaricomycetes</taxon>
        <taxon>Agaricomycetidae</taxon>
        <taxon>Agaricales</taxon>
        <taxon>Agaricineae</taxon>
        <taxon>Psathyrellaceae</taxon>
        <taxon>Coprinopsis</taxon>
    </lineage>
</organism>
<reference evidence="5 6" key="1">
    <citation type="journal article" date="2010" name="Proc. Natl. Acad. Sci. U.S.A.">
        <title>Insights into evolution of multicellular fungi from the assembled chromosomes of the mushroom Coprinopsis cinerea (Coprinus cinereus).</title>
        <authorList>
            <person name="Stajich J.E."/>
            <person name="Wilke S.K."/>
            <person name="Ahren D."/>
            <person name="Au C.H."/>
            <person name="Birren B.W."/>
            <person name="Borodovsky M."/>
            <person name="Burns C."/>
            <person name="Canback B."/>
            <person name="Casselton L.A."/>
            <person name="Cheng C.K."/>
            <person name="Deng J."/>
            <person name="Dietrich F.S."/>
            <person name="Fargo D.C."/>
            <person name="Farman M.L."/>
            <person name="Gathman A.C."/>
            <person name="Goldberg J."/>
            <person name="Guigo R."/>
            <person name="Hoegger P.J."/>
            <person name="Hooker J.B."/>
            <person name="Huggins A."/>
            <person name="James T.Y."/>
            <person name="Kamada T."/>
            <person name="Kilaru S."/>
            <person name="Kodira C."/>
            <person name="Kues U."/>
            <person name="Kupfer D."/>
            <person name="Kwan H.S."/>
            <person name="Lomsadze A."/>
            <person name="Li W."/>
            <person name="Lilly W.W."/>
            <person name="Ma L.J."/>
            <person name="Mackey A.J."/>
            <person name="Manning G."/>
            <person name="Martin F."/>
            <person name="Muraguchi H."/>
            <person name="Natvig D.O."/>
            <person name="Palmerini H."/>
            <person name="Ramesh M.A."/>
            <person name="Rehmeyer C.J."/>
            <person name="Roe B.A."/>
            <person name="Shenoy N."/>
            <person name="Stanke M."/>
            <person name="Ter-Hovhannisyan V."/>
            <person name="Tunlid A."/>
            <person name="Velagapudi R."/>
            <person name="Vision T.J."/>
            <person name="Zeng Q."/>
            <person name="Zolan M.E."/>
            <person name="Pukkila P.J."/>
        </authorList>
    </citation>
    <scope>NUCLEOTIDE SEQUENCE [LARGE SCALE GENOMIC DNA]</scope>
    <source>
        <strain evidence="6">Okayama-7 / 130 / ATCC MYA-4618 / FGSC 9003</strain>
    </source>
</reference>
<dbReference type="InterPro" id="IPR054471">
    <property type="entry name" value="GPIID_WHD"/>
</dbReference>
<evidence type="ECO:0000313" key="6">
    <source>
        <dbReference type="Proteomes" id="UP000001861"/>
    </source>
</evidence>
<dbReference type="OMA" id="ISTECAD"/>
<dbReference type="Pfam" id="PF24883">
    <property type="entry name" value="NPHP3_N"/>
    <property type="match status" value="1"/>
</dbReference>
<feature type="repeat" description="ANK" evidence="2">
    <location>
        <begin position="767"/>
        <end position="800"/>
    </location>
</feature>
<dbReference type="GeneID" id="6016911"/>
<dbReference type="InterPro" id="IPR002110">
    <property type="entry name" value="Ankyrin_rpt"/>
</dbReference>
<evidence type="ECO:0000259" key="3">
    <source>
        <dbReference type="Pfam" id="PF22939"/>
    </source>
</evidence>
<keyword evidence="6" id="KW-1185">Reference proteome</keyword>
<evidence type="ECO:0000256" key="2">
    <source>
        <dbReference type="PROSITE-ProRule" id="PRU00023"/>
    </source>
</evidence>
<dbReference type="PANTHER" id="PTHR10039">
    <property type="entry name" value="AMELOGENIN"/>
    <property type="match status" value="1"/>
</dbReference>
<feature type="domain" description="Nephrocystin 3-like N-terminal" evidence="4">
    <location>
        <begin position="97"/>
        <end position="254"/>
    </location>
</feature>
<feature type="domain" description="GPI inositol-deacylase winged helix" evidence="3">
    <location>
        <begin position="364"/>
        <end position="440"/>
    </location>
</feature>
<dbReference type="RefSeq" id="XP_001840280.2">
    <property type="nucleotide sequence ID" value="XM_001840228.2"/>
</dbReference>
<dbReference type="InParanoid" id="A8PBW1"/>
<dbReference type="VEuPathDB" id="FungiDB:CC1G_12757"/>
<dbReference type="InterPro" id="IPR036770">
    <property type="entry name" value="Ankyrin_rpt-contain_sf"/>
</dbReference>
<dbReference type="Gene3D" id="1.25.40.20">
    <property type="entry name" value="Ankyrin repeat-containing domain"/>
    <property type="match status" value="4"/>
</dbReference>
<proteinExistence type="predicted"/>
<dbReference type="Proteomes" id="UP000001861">
    <property type="component" value="Unassembled WGS sequence"/>
</dbReference>
<dbReference type="Pfam" id="PF12796">
    <property type="entry name" value="Ank_2"/>
    <property type="match status" value="2"/>
</dbReference>
<dbReference type="KEGG" id="cci:CC1G_12757"/>
<dbReference type="PROSITE" id="PS50088">
    <property type="entry name" value="ANK_REPEAT"/>
    <property type="match status" value="4"/>
</dbReference>
<dbReference type="EMBL" id="AACS02000004">
    <property type="protein sequence ID" value="EAU81538.2"/>
    <property type="molecule type" value="Genomic_DNA"/>
</dbReference>
<evidence type="ECO:0000256" key="1">
    <source>
        <dbReference type="ARBA" id="ARBA00022737"/>
    </source>
</evidence>
<feature type="repeat" description="ANK" evidence="2">
    <location>
        <begin position="630"/>
        <end position="663"/>
    </location>
</feature>
<dbReference type="InterPro" id="IPR056884">
    <property type="entry name" value="NPHP3-like_N"/>
</dbReference>
<keyword evidence="2" id="KW-0040">ANK repeat</keyword>
<feature type="repeat" description="ANK" evidence="2">
    <location>
        <begin position="596"/>
        <end position="629"/>
    </location>
</feature>
<dbReference type="Pfam" id="PF22939">
    <property type="entry name" value="WHD_GPIID"/>
    <property type="match status" value="1"/>
</dbReference>
<dbReference type="Pfam" id="PF00023">
    <property type="entry name" value="Ank"/>
    <property type="match status" value="1"/>
</dbReference>
<gene>
    <name evidence="5" type="ORF">CC1G_12757</name>
</gene>
<dbReference type="AlphaFoldDB" id="A8PBW1"/>
<dbReference type="SUPFAM" id="SSF48403">
    <property type="entry name" value="Ankyrin repeat"/>
    <property type="match status" value="1"/>
</dbReference>
<sequence length="848" mass="95021">MGQFLSTSGAAGGDEGKMPGTYDFENEDRPMFEQARNVNIHGGVFNRGDVHVQINNYISETSPERRRALVAKLSRWLATSVNFRTIHNDVRKRRTAGTGRWLLDTRLYREWKKSKGGIIWWMGKPGAGKTVLASTIIDDLLPLEDDSERTCVLFVYSRYTEPLAVTDVVKSLIKQCIERNHDLAGLVEPLYSKHELEGTEPSIDELVDVLQMLEGYFGRVYYVVDGVDEAHLDVRFDLIQVINKLQGNIMLTSRPLDDLAGDLKHAVFCTLAAQDHDIELHMEEKLQRYKQLRRVLDQHSCKEEILKQIIEKAEGMFLHAALQLESIQHCRSLDSVKTKLNEFPIGIQGVYVSSLQRIQSQDPESRELAMQILLWLTFARGPLSMQDMRYALAADPETGMFKPERMPDEASVLSVCCGLVERHASDIVRLIHYTAKDALVPLLLKDHPHPHIPITKVLIQRLLSSGILQAEFTELEDLHEAWEMHPLLQYAHDHLGSHTGECHASIPTVIEDFLLQSSGFPVGHWHGLEILDPPHVAAYYGLWPYFRFLADRGWSLDEKAKFQERTPLYIAAGIANELAVEHLLQLQVDPNVAMRRGWTPLMFAANEGHANIVSRLLQIPGIEVNAVDDKGRTALMFAANNGHVDIVSRLLQIPGIEVNARDDEGWTALILAASKGHVETVSRLLQIPRLDVNVVDYQGLTALMLAAGNGHGDVVSRLLLHLRINPHHRTHDHRTALIIASHFGHHAIVRALILHCDSIDVNAADLLGNTSLILASRNGHLPVVEFLLRSKGIDLDLRNNEGQTALSVAQEKGRDEIVAKLIEFQQKSRLGTETASVVSEPGGPEEDS</sequence>
<dbReference type="PANTHER" id="PTHR10039:SF15">
    <property type="entry name" value="NACHT DOMAIN-CONTAINING PROTEIN"/>
    <property type="match status" value="1"/>
</dbReference>
<keyword evidence="1" id="KW-0677">Repeat</keyword>
<dbReference type="OrthoDB" id="7464126at2759"/>